<feature type="non-terminal residue" evidence="1">
    <location>
        <position position="55"/>
    </location>
</feature>
<feature type="non-terminal residue" evidence="1">
    <location>
        <position position="1"/>
    </location>
</feature>
<sequence length="55" mass="6010">VDIASTVVRNSDTELAVALSQAVTIVFGETWCVRYYSGASVWEFDTTVLSYDGDT</sequence>
<proteinExistence type="predicted"/>
<dbReference type="AlphaFoldDB" id="X1GJD1"/>
<gene>
    <name evidence="1" type="ORF">S03H2_27097</name>
</gene>
<name>X1GJD1_9ZZZZ</name>
<organism evidence="1">
    <name type="scientific">marine sediment metagenome</name>
    <dbReference type="NCBI Taxonomy" id="412755"/>
    <lineage>
        <taxon>unclassified sequences</taxon>
        <taxon>metagenomes</taxon>
        <taxon>ecological metagenomes</taxon>
    </lineage>
</organism>
<evidence type="ECO:0000313" key="1">
    <source>
        <dbReference type="EMBL" id="GAH58006.1"/>
    </source>
</evidence>
<dbReference type="EMBL" id="BARU01016057">
    <property type="protein sequence ID" value="GAH58006.1"/>
    <property type="molecule type" value="Genomic_DNA"/>
</dbReference>
<protein>
    <submittedName>
        <fullName evidence="1">Uncharacterized protein</fullName>
    </submittedName>
</protein>
<comment type="caution">
    <text evidence="1">The sequence shown here is derived from an EMBL/GenBank/DDBJ whole genome shotgun (WGS) entry which is preliminary data.</text>
</comment>
<reference evidence="1" key="1">
    <citation type="journal article" date="2014" name="Front. Microbiol.">
        <title>High frequency of phylogenetically diverse reductive dehalogenase-homologous genes in deep subseafloor sedimentary metagenomes.</title>
        <authorList>
            <person name="Kawai M."/>
            <person name="Futagami T."/>
            <person name="Toyoda A."/>
            <person name="Takaki Y."/>
            <person name="Nishi S."/>
            <person name="Hori S."/>
            <person name="Arai W."/>
            <person name="Tsubouchi T."/>
            <person name="Morono Y."/>
            <person name="Uchiyama I."/>
            <person name="Ito T."/>
            <person name="Fujiyama A."/>
            <person name="Inagaki F."/>
            <person name="Takami H."/>
        </authorList>
    </citation>
    <scope>NUCLEOTIDE SEQUENCE</scope>
    <source>
        <strain evidence="1">Expedition CK06-06</strain>
    </source>
</reference>
<accession>X1GJD1</accession>